<keyword evidence="7" id="KW-0479">Metal-binding</keyword>
<accession>A0A0P8X032</accession>
<dbReference type="GO" id="GO:0016780">
    <property type="term" value="F:phosphotransferase activity, for other substituted phosphate groups"/>
    <property type="evidence" value="ECO:0007669"/>
    <property type="project" value="InterPro"/>
</dbReference>
<evidence type="ECO:0000256" key="2">
    <source>
        <dbReference type="ARBA" id="ARBA00022475"/>
    </source>
</evidence>
<proteinExistence type="predicted"/>
<feature type="transmembrane region" description="Helical" evidence="8">
    <location>
        <begin position="84"/>
        <end position="102"/>
    </location>
</feature>
<evidence type="ECO:0000256" key="4">
    <source>
        <dbReference type="ARBA" id="ARBA00022692"/>
    </source>
</evidence>
<evidence type="ECO:0000256" key="1">
    <source>
        <dbReference type="ARBA" id="ARBA00004651"/>
    </source>
</evidence>
<evidence type="ECO:0000256" key="8">
    <source>
        <dbReference type="SAM" id="Phobius"/>
    </source>
</evidence>
<feature type="transmembrane region" description="Helical" evidence="8">
    <location>
        <begin position="108"/>
        <end position="127"/>
    </location>
</feature>
<keyword evidence="6 8" id="KW-0472">Membrane</keyword>
<dbReference type="GO" id="GO:0009103">
    <property type="term" value="P:lipopolysaccharide biosynthetic process"/>
    <property type="evidence" value="ECO:0007669"/>
    <property type="project" value="TreeGrafter"/>
</dbReference>
<keyword evidence="4 8" id="KW-0812">Transmembrane</keyword>
<evidence type="ECO:0000256" key="3">
    <source>
        <dbReference type="ARBA" id="ARBA00022679"/>
    </source>
</evidence>
<dbReference type="EMBL" id="LJXB01000092">
    <property type="protein sequence ID" value="KPU52917.1"/>
    <property type="molecule type" value="Genomic_DNA"/>
</dbReference>
<dbReference type="Proteomes" id="UP000050349">
    <property type="component" value="Unassembled WGS sequence"/>
</dbReference>
<protein>
    <submittedName>
        <fullName evidence="9">Glycosyl transferase 4 family protein</fullName>
    </submittedName>
</protein>
<evidence type="ECO:0000313" key="9">
    <source>
        <dbReference type="EMBL" id="KPU52917.1"/>
    </source>
</evidence>
<dbReference type="AlphaFoldDB" id="A0A0P8X032"/>
<feature type="transmembrane region" description="Helical" evidence="8">
    <location>
        <begin position="186"/>
        <end position="204"/>
    </location>
</feature>
<feature type="binding site" evidence="7">
    <location>
        <position position="23"/>
    </location>
    <ligand>
        <name>Mg(2+)</name>
        <dbReference type="ChEBI" id="CHEBI:18420"/>
    </ligand>
</feature>
<keyword evidence="2" id="KW-1003">Cell membrane</keyword>
<keyword evidence="3 9" id="KW-0808">Transferase</keyword>
<dbReference type="GO" id="GO:0005886">
    <property type="term" value="C:plasma membrane"/>
    <property type="evidence" value="ECO:0007669"/>
    <property type="project" value="UniProtKB-SubCell"/>
</dbReference>
<feature type="transmembrane region" description="Helical" evidence="8">
    <location>
        <begin position="31"/>
        <end position="49"/>
    </location>
</feature>
<comment type="caution">
    <text evidence="9">The sequence shown here is derived from an EMBL/GenBank/DDBJ whole genome shotgun (WGS) entry which is preliminary data.</text>
</comment>
<dbReference type="PANTHER" id="PTHR22926:SF3">
    <property type="entry name" value="UNDECAPRENYL-PHOSPHATE ALPHA-N-ACETYLGLUCOSAMINYL 1-PHOSPHATE TRANSFERASE"/>
    <property type="match status" value="1"/>
</dbReference>
<evidence type="ECO:0000256" key="7">
    <source>
        <dbReference type="PIRSR" id="PIRSR600715-1"/>
    </source>
</evidence>
<dbReference type="GO" id="GO:0044038">
    <property type="term" value="P:cell wall macromolecule biosynthetic process"/>
    <property type="evidence" value="ECO:0007669"/>
    <property type="project" value="TreeGrafter"/>
</dbReference>
<feature type="transmembrane region" description="Helical" evidence="8">
    <location>
        <begin position="55"/>
        <end position="72"/>
    </location>
</feature>
<evidence type="ECO:0000256" key="5">
    <source>
        <dbReference type="ARBA" id="ARBA00022989"/>
    </source>
</evidence>
<keyword evidence="5 8" id="KW-1133">Transmembrane helix</keyword>
<dbReference type="Pfam" id="PF00953">
    <property type="entry name" value="Glycos_transf_4"/>
    <property type="match status" value="1"/>
</dbReference>
<gene>
    <name evidence="9" type="ORF">AN403_740</name>
</gene>
<reference evidence="9 10" key="1">
    <citation type="submission" date="2015-09" db="EMBL/GenBank/DDBJ databases">
        <authorList>
            <person name="Jackson K.R."/>
            <person name="Lunt B.L."/>
            <person name="Fisher J.N.B."/>
            <person name="Gardner A.V."/>
            <person name="Bailey M.E."/>
            <person name="Deus L.M."/>
            <person name="Earl A.S."/>
            <person name="Gibby P.D."/>
            <person name="Hartmann K.A."/>
            <person name="Liu J.E."/>
            <person name="Manci A.M."/>
            <person name="Nielsen D.A."/>
            <person name="Solomon M.B."/>
            <person name="Breakwell D.P."/>
            <person name="Burnett S.H."/>
            <person name="Grose J.H."/>
        </authorList>
    </citation>
    <scope>NUCLEOTIDE SEQUENCE [LARGE SCALE GENOMIC DNA]</scope>
    <source>
        <strain evidence="9 10">S613</strain>
    </source>
</reference>
<feature type="transmembrane region" description="Helical" evidence="8">
    <location>
        <begin position="158"/>
        <end position="180"/>
    </location>
</feature>
<organism evidence="9 10">
    <name type="scientific">Pseudomonas fluorescens</name>
    <dbReference type="NCBI Taxonomy" id="294"/>
    <lineage>
        <taxon>Bacteria</taxon>
        <taxon>Pseudomonadati</taxon>
        <taxon>Pseudomonadota</taxon>
        <taxon>Gammaproteobacteria</taxon>
        <taxon>Pseudomonadales</taxon>
        <taxon>Pseudomonadaceae</taxon>
        <taxon>Pseudomonas</taxon>
    </lineage>
</organism>
<evidence type="ECO:0000256" key="6">
    <source>
        <dbReference type="ARBA" id="ARBA00023136"/>
    </source>
</evidence>
<evidence type="ECO:0000313" key="10">
    <source>
        <dbReference type="Proteomes" id="UP000050349"/>
    </source>
</evidence>
<keyword evidence="7" id="KW-0460">Magnesium</keyword>
<dbReference type="PANTHER" id="PTHR22926">
    <property type="entry name" value="PHOSPHO-N-ACETYLMURAMOYL-PENTAPEPTIDE-TRANSFERASE"/>
    <property type="match status" value="1"/>
</dbReference>
<feature type="binding site" evidence="7">
    <location>
        <position position="83"/>
    </location>
    <ligand>
        <name>Mg(2+)</name>
        <dbReference type="ChEBI" id="CHEBI:18420"/>
    </ligand>
</feature>
<dbReference type="GO" id="GO:0046872">
    <property type="term" value="F:metal ion binding"/>
    <property type="evidence" value="ECO:0007669"/>
    <property type="project" value="UniProtKB-KW"/>
</dbReference>
<dbReference type="InterPro" id="IPR000715">
    <property type="entry name" value="Glycosyl_transferase_4"/>
</dbReference>
<dbReference type="GO" id="GO:0071555">
    <property type="term" value="P:cell wall organization"/>
    <property type="evidence" value="ECO:0007669"/>
    <property type="project" value="TreeGrafter"/>
</dbReference>
<sequence>MDLHWFGYILAAIYLVWVLNLYNFMDGIDGIASIESLCVCLGACFLYWINGTPALIWGPMVLAMAVLGFLYWNFPPARIFMGDAGSGFLGIALGVLSLQAAWTSSELFWAWLILLGVFIVDATFTLLRRLARGDKVYEAHRSHAYQFASRQFGKHLPVTLAVGAINMFWLLPIAFCVIYWKLDGALGLAMAYIPLIILAVKFHAGELESSVSTSNG</sequence>
<comment type="subcellular location">
    <subcellularLocation>
        <location evidence="1">Cell membrane</location>
        <topology evidence="1">Multi-pass membrane protein</topology>
    </subcellularLocation>
</comment>
<dbReference type="PATRIC" id="fig|294.162.peg.5696"/>
<feature type="transmembrane region" description="Helical" evidence="8">
    <location>
        <begin position="6"/>
        <end position="24"/>
    </location>
</feature>
<name>A0A0P8X032_PSEFL</name>
<comment type="cofactor">
    <cofactor evidence="7">
        <name>Mg(2+)</name>
        <dbReference type="ChEBI" id="CHEBI:18420"/>
    </cofactor>
</comment>